<name>A0A540K4N1_MALBA</name>
<gene>
    <name evidence="2" type="ORF">C1H46_045278</name>
</gene>
<dbReference type="Proteomes" id="UP000315295">
    <property type="component" value="Unassembled WGS sequence"/>
</dbReference>
<feature type="compositionally biased region" description="Polar residues" evidence="1">
    <location>
        <begin position="93"/>
        <end position="104"/>
    </location>
</feature>
<comment type="caution">
    <text evidence="2">The sequence shown here is derived from an EMBL/GenBank/DDBJ whole genome shotgun (WGS) entry which is preliminary data.</text>
</comment>
<proteinExistence type="predicted"/>
<dbReference type="AlphaFoldDB" id="A0A540K4N1"/>
<keyword evidence="3" id="KW-1185">Reference proteome</keyword>
<protein>
    <submittedName>
        <fullName evidence="2">Uncharacterized protein</fullName>
    </submittedName>
</protein>
<evidence type="ECO:0000256" key="1">
    <source>
        <dbReference type="SAM" id="MobiDB-lite"/>
    </source>
</evidence>
<evidence type="ECO:0000313" key="2">
    <source>
        <dbReference type="EMBL" id="TQD69189.1"/>
    </source>
</evidence>
<dbReference type="EMBL" id="VIEB01004526">
    <property type="protein sequence ID" value="TQD69189.1"/>
    <property type="molecule type" value="Genomic_DNA"/>
</dbReference>
<sequence length="132" mass="15279">MKHLVDLRNDFRQRLVVSAAEKDGKAPVKVEEEWLREVEELESKVSLLQTAGVIVMNNKKKKFSGRSKSCRLKLRVSQKLKMDRKSEEFPNPKCQQQHNNRNLTTKSTAEQRVVTMSLVRALRRALNATTIF</sequence>
<evidence type="ECO:0000313" key="3">
    <source>
        <dbReference type="Proteomes" id="UP000315295"/>
    </source>
</evidence>
<organism evidence="2 3">
    <name type="scientific">Malus baccata</name>
    <name type="common">Siberian crab apple</name>
    <name type="synonym">Pyrus baccata</name>
    <dbReference type="NCBI Taxonomy" id="106549"/>
    <lineage>
        <taxon>Eukaryota</taxon>
        <taxon>Viridiplantae</taxon>
        <taxon>Streptophyta</taxon>
        <taxon>Embryophyta</taxon>
        <taxon>Tracheophyta</taxon>
        <taxon>Spermatophyta</taxon>
        <taxon>Magnoliopsida</taxon>
        <taxon>eudicotyledons</taxon>
        <taxon>Gunneridae</taxon>
        <taxon>Pentapetalae</taxon>
        <taxon>rosids</taxon>
        <taxon>fabids</taxon>
        <taxon>Rosales</taxon>
        <taxon>Rosaceae</taxon>
        <taxon>Amygdaloideae</taxon>
        <taxon>Maleae</taxon>
        <taxon>Malus</taxon>
    </lineage>
</organism>
<reference evidence="2 3" key="1">
    <citation type="journal article" date="2019" name="G3 (Bethesda)">
        <title>Sequencing of a Wild Apple (Malus baccata) Genome Unravels the Differences Between Cultivated and Wild Apple Species Regarding Disease Resistance and Cold Tolerance.</title>
        <authorList>
            <person name="Chen X."/>
        </authorList>
    </citation>
    <scope>NUCLEOTIDE SEQUENCE [LARGE SCALE GENOMIC DNA]</scope>
    <source>
        <strain evidence="3">cv. Shandingzi</strain>
        <tissue evidence="2">Leaves</tissue>
    </source>
</reference>
<feature type="compositionally biased region" description="Basic and acidic residues" evidence="1">
    <location>
        <begin position="81"/>
        <end position="90"/>
    </location>
</feature>
<accession>A0A540K4N1</accession>
<feature type="region of interest" description="Disordered" evidence="1">
    <location>
        <begin position="81"/>
        <end position="104"/>
    </location>
</feature>